<dbReference type="AlphaFoldDB" id="A0AA49GSY9"/>
<protein>
    <submittedName>
        <fullName evidence="2">Alpha/beta hydrolase</fullName>
    </submittedName>
</protein>
<dbReference type="InterPro" id="IPR000639">
    <property type="entry name" value="Epox_hydrolase-like"/>
</dbReference>
<keyword evidence="2" id="KW-0378">Hydrolase</keyword>
<dbReference type="InterPro" id="IPR000073">
    <property type="entry name" value="AB_hydrolase_1"/>
</dbReference>
<dbReference type="EMBL" id="CP120682">
    <property type="protein sequence ID" value="WKN39529.1"/>
    <property type="molecule type" value="Genomic_DNA"/>
</dbReference>
<gene>
    <name evidence="2" type="ORF">K4G66_12585</name>
</gene>
<dbReference type="Gene3D" id="3.40.50.1820">
    <property type="entry name" value="alpha/beta hydrolase"/>
    <property type="match status" value="1"/>
</dbReference>
<dbReference type="InterPro" id="IPR050266">
    <property type="entry name" value="AB_hydrolase_sf"/>
</dbReference>
<dbReference type="SUPFAM" id="SSF53474">
    <property type="entry name" value="alpha/beta-Hydrolases"/>
    <property type="match status" value="1"/>
</dbReference>
<reference evidence="2" key="2">
    <citation type="journal article" date="2024" name="Antonie Van Leeuwenhoek">
        <title>Roseihalotalea indica gen. nov., sp. nov., a halophilic Bacteroidetes from mesopelagic Southwest Indian Ocean with higher carbohydrate metabolic potential.</title>
        <authorList>
            <person name="Chen B."/>
            <person name="Zhang M."/>
            <person name="Lin D."/>
            <person name="Ye J."/>
            <person name="Tang K."/>
        </authorList>
    </citation>
    <scope>NUCLEOTIDE SEQUENCE</scope>
    <source>
        <strain evidence="2">TK19036</strain>
    </source>
</reference>
<dbReference type="GO" id="GO:0016787">
    <property type="term" value="F:hydrolase activity"/>
    <property type="evidence" value="ECO:0007669"/>
    <property type="project" value="UniProtKB-KW"/>
</dbReference>
<proteinExistence type="predicted"/>
<feature type="domain" description="AB hydrolase-1" evidence="1">
    <location>
        <begin position="15"/>
        <end position="245"/>
    </location>
</feature>
<evidence type="ECO:0000259" key="1">
    <source>
        <dbReference type="Pfam" id="PF00561"/>
    </source>
</evidence>
<dbReference type="Pfam" id="PF00561">
    <property type="entry name" value="Abhydrolase_1"/>
    <property type="match status" value="1"/>
</dbReference>
<dbReference type="PANTHER" id="PTHR43798">
    <property type="entry name" value="MONOACYLGLYCEROL LIPASE"/>
    <property type="match status" value="1"/>
</dbReference>
<name>A0AA49GSY9_9BACT</name>
<accession>A0AA49GSY9</accession>
<evidence type="ECO:0000313" key="2">
    <source>
        <dbReference type="EMBL" id="WKN39529.1"/>
    </source>
</evidence>
<reference evidence="2" key="1">
    <citation type="journal article" date="2023" name="Comput. Struct. Biotechnol. J.">
        <title>Discovery of a novel marine Bacteroidetes with a rich repertoire of carbohydrate-active enzymes.</title>
        <authorList>
            <person name="Chen B."/>
            <person name="Liu G."/>
            <person name="Chen Q."/>
            <person name="Wang H."/>
            <person name="Liu L."/>
            <person name="Tang K."/>
        </authorList>
    </citation>
    <scope>NUCLEOTIDE SEQUENCE</scope>
    <source>
        <strain evidence="2">TK19036</strain>
    </source>
</reference>
<organism evidence="2">
    <name type="scientific">Roseihalotalea indica</name>
    <dbReference type="NCBI Taxonomy" id="2867963"/>
    <lineage>
        <taxon>Bacteria</taxon>
        <taxon>Pseudomonadati</taxon>
        <taxon>Bacteroidota</taxon>
        <taxon>Cytophagia</taxon>
        <taxon>Cytophagales</taxon>
        <taxon>Catalimonadaceae</taxon>
        <taxon>Roseihalotalea</taxon>
    </lineage>
</organism>
<dbReference type="PRINTS" id="PR00412">
    <property type="entry name" value="EPOXHYDRLASE"/>
</dbReference>
<sequence length="267" mass="31699">MLFYRKYHVSKDRDWVVFVHGAGGSSSIWYKQIKAFKQHFNVLLVDLRGHGRSKDLLKEYVENNYSFRDISRDILEVVDHLKIPQAHFVGVSLGSIIIRTLGELAPERLRSMVLCGAITRLNVRSRFLVGLGHTFKRFVPYMWLYRLFAWIIMPHKRDRVSRNLFIREAKRLYKKEFLRWYTLTNEVNPLLKYFKEKDINLPTLYVMGEYDYMFLPPVKHIVSLHKQAILRVIENCGHVVNVEKPEVFNQEALQFINRHALVRSTTF</sequence>
<dbReference type="InterPro" id="IPR029058">
    <property type="entry name" value="AB_hydrolase_fold"/>
</dbReference>